<reference evidence="3 4" key="1">
    <citation type="submission" date="2019-10" db="EMBL/GenBank/DDBJ databases">
        <title>Genome sequence of Phaeocystidibacter marisrubri JCM30614 (type strain).</title>
        <authorList>
            <person name="Bowman J.P."/>
        </authorList>
    </citation>
    <scope>NUCLEOTIDE SEQUENCE [LARGE SCALE GENOMIC DNA]</scope>
    <source>
        <strain evidence="3 4">JCM 30614</strain>
    </source>
</reference>
<dbReference type="GO" id="GO:0046685">
    <property type="term" value="P:response to arsenic-containing substance"/>
    <property type="evidence" value="ECO:0007669"/>
    <property type="project" value="UniProtKB-KW"/>
</dbReference>
<gene>
    <name evidence="3" type="ORF">F8C82_07070</name>
</gene>
<protein>
    <submittedName>
        <fullName evidence="3">Protein-tyrosine-phosphatase</fullName>
    </submittedName>
</protein>
<accession>A0A6L3ZK00</accession>
<dbReference type="OrthoDB" id="9793058at2"/>
<dbReference type="PANTHER" id="PTHR43428">
    <property type="entry name" value="ARSENATE REDUCTASE"/>
    <property type="match status" value="1"/>
</dbReference>
<evidence type="ECO:0000313" key="4">
    <source>
        <dbReference type="Proteomes" id="UP000484164"/>
    </source>
</evidence>
<evidence type="ECO:0000259" key="2">
    <source>
        <dbReference type="SMART" id="SM00226"/>
    </source>
</evidence>
<dbReference type="Proteomes" id="UP000484164">
    <property type="component" value="Unassembled WGS sequence"/>
</dbReference>
<proteinExistence type="predicted"/>
<sequence>MHLYHELEQSMRALKFDFSEERKALLRAITARIQEQLDSGEKVNLNFICTHNSRRSQLAQAWAQALAVYYDISVVCFSGGSEKTAFHVNAQKALQQSGFIVETEDQADNPIVRVSFSPEVKGLKMYSKKYDEAGVDSFIALMTCSDADENCPYIPEASARIKFTFDDPKVFDNTDQAVSGYVERSLQIAAQLKFIFSNLHI</sequence>
<dbReference type="InterPro" id="IPR023485">
    <property type="entry name" value="Ptyr_pPase"/>
</dbReference>
<dbReference type="EMBL" id="WBVQ01000001">
    <property type="protein sequence ID" value="KAB2818157.1"/>
    <property type="molecule type" value="Genomic_DNA"/>
</dbReference>
<name>A0A6L3ZK00_9FLAO</name>
<feature type="domain" description="Phosphotyrosine protein phosphatase I" evidence="2">
    <location>
        <begin position="43"/>
        <end position="184"/>
    </location>
</feature>
<organism evidence="3 4">
    <name type="scientific">Phaeocystidibacter marisrubri</name>
    <dbReference type="NCBI Taxonomy" id="1577780"/>
    <lineage>
        <taxon>Bacteria</taxon>
        <taxon>Pseudomonadati</taxon>
        <taxon>Bacteroidota</taxon>
        <taxon>Flavobacteriia</taxon>
        <taxon>Flavobacteriales</taxon>
        <taxon>Phaeocystidibacteraceae</taxon>
        <taxon>Phaeocystidibacter</taxon>
    </lineage>
</organism>
<keyword evidence="1" id="KW-0059">Arsenical resistance</keyword>
<evidence type="ECO:0000256" key="1">
    <source>
        <dbReference type="ARBA" id="ARBA00022849"/>
    </source>
</evidence>
<evidence type="ECO:0000313" key="3">
    <source>
        <dbReference type="EMBL" id="KAB2818157.1"/>
    </source>
</evidence>
<dbReference type="AlphaFoldDB" id="A0A6L3ZK00"/>
<keyword evidence="4" id="KW-1185">Reference proteome</keyword>
<dbReference type="SUPFAM" id="SSF52788">
    <property type="entry name" value="Phosphotyrosine protein phosphatases I"/>
    <property type="match status" value="1"/>
</dbReference>
<dbReference type="SMART" id="SM00226">
    <property type="entry name" value="LMWPc"/>
    <property type="match status" value="1"/>
</dbReference>
<dbReference type="Gene3D" id="3.40.50.2300">
    <property type="match status" value="1"/>
</dbReference>
<dbReference type="RefSeq" id="WP_151692845.1">
    <property type="nucleotide sequence ID" value="NZ_BMGX01000002.1"/>
</dbReference>
<dbReference type="InterPro" id="IPR036196">
    <property type="entry name" value="Ptyr_pPase_sf"/>
</dbReference>
<comment type="caution">
    <text evidence="3">The sequence shown here is derived from an EMBL/GenBank/DDBJ whole genome shotgun (WGS) entry which is preliminary data.</text>
</comment>
<dbReference type="PANTHER" id="PTHR43428:SF1">
    <property type="entry name" value="ARSENATE REDUCTASE"/>
    <property type="match status" value="1"/>
</dbReference>